<feature type="transmembrane region" description="Helical" evidence="1">
    <location>
        <begin position="172"/>
        <end position="191"/>
    </location>
</feature>
<feature type="transmembrane region" description="Helical" evidence="1">
    <location>
        <begin position="70"/>
        <end position="94"/>
    </location>
</feature>
<evidence type="ECO:0000256" key="1">
    <source>
        <dbReference type="SAM" id="Phobius"/>
    </source>
</evidence>
<keyword evidence="1" id="KW-0472">Membrane</keyword>
<keyword evidence="1" id="KW-1133">Transmembrane helix</keyword>
<dbReference type="Proteomes" id="UP001552479">
    <property type="component" value="Unassembled WGS sequence"/>
</dbReference>
<dbReference type="RefSeq" id="WP_366090913.1">
    <property type="nucleotide sequence ID" value="NZ_JBFASG010000062.1"/>
</dbReference>
<feature type="transmembrane region" description="Helical" evidence="1">
    <location>
        <begin position="143"/>
        <end position="160"/>
    </location>
</feature>
<gene>
    <name evidence="2" type="ORF">AB0L03_34605</name>
</gene>
<evidence type="ECO:0000313" key="3">
    <source>
        <dbReference type="Proteomes" id="UP001552479"/>
    </source>
</evidence>
<name>A0ABV3J6D7_9ACTN</name>
<comment type="caution">
    <text evidence="2">The sequence shown here is derived from an EMBL/GenBank/DDBJ whole genome shotgun (WGS) entry which is preliminary data.</text>
</comment>
<keyword evidence="3" id="KW-1185">Reference proteome</keyword>
<evidence type="ECO:0000313" key="2">
    <source>
        <dbReference type="EMBL" id="MEV4927879.1"/>
    </source>
</evidence>
<reference evidence="2 3" key="1">
    <citation type="submission" date="2024-06" db="EMBL/GenBank/DDBJ databases">
        <title>The Natural Products Discovery Center: Release of the First 8490 Sequenced Strains for Exploring Actinobacteria Biosynthetic Diversity.</title>
        <authorList>
            <person name="Kalkreuter E."/>
            <person name="Kautsar S.A."/>
            <person name="Yang D."/>
            <person name="Bader C.D."/>
            <person name="Teijaro C.N."/>
            <person name="Fluegel L."/>
            <person name="Davis C.M."/>
            <person name="Simpson J.R."/>
            <person name="Lauterbach L."/>
            <person name="Steele A.D."/>
            <person name="Gui C."/>
            <person name="Meng S."/>
            <person name="Li G."/>
            <person name="Viehrig K."/>
            <person name="Ye F."/>
            <person name="Su P."/>
            <person name="Kiefer A.F."/>
            <person name="Nichols A."/>
            <person name="Cepeda A.J."/>
            <person name="Yan W."/>
            <person name="Fan B."/>
            <person name="Jiang Y."/>
            <person name="Adhikari A."/>
            <person name="Zheng C.-J."/>
            <person name="Schuster L."/>
            <person name="Cowan T.M."/>
            <person name="Smanski M.J."/>
            <person name="Chevrette M.G."/>
            <person name="De Carvalho L.P.S."/>
            <person name="Shen B."/>
        </authorList>
    </citation>
    <scope>NUCLEOTIDE SEQUENCE [LARGE SCALE GENOMIC DNA]</scope>
    <source>
        <strain evidence="2 3">NPDC053791</strain>
    </source>
</reference>
<feature type="transmembrane region" description="Helical" evidence="1">
    <location>
        <begin position="29"/>
        <end position="50"/>
    </location>
</feature>
<proteinExistence type="predicted"/>
<dbReference type="EMBL" id="JBFASG010000062">
    <property type="protein sequence ID" value="MEV4927879.1"/>
    <property type="molecule type" value="Genomic_DNA"/>
</dbReference>
<sequence length="294" mass="32112">MSEGTKDHCPPEQSGSADLPASKSLTKALIAQASFIAALMFYLGAVYSIAYYGHFRISPFTLGYGSAQFILGSLTLLRRGTVVAAIAVLLVFLIRPPVRLPHADRVSSFFSGEVMAAKVLGALLAAAGLAMFVEWRWVQRCPWAAPLTLAAGLFLCRNVRVKERVPEGSQHTAVPAFAAGVCLFWAATLLIQQFGEWDAAARAKDITRLTGILVLSSTRLSIPNAHEEDLGASLHYRYRYTGLRRVVEGQYGYYVVPLSWRARVDPVYLIPRSPDTWVGLTAGVRRKGEQAGAR</sequence>
<feature type="transmembrane region" description="Helical" evidence="1">
    <location>
        <begin position="115"/>
        <end position="137"/>
    </location>
</feature>
<keyword evidence="1" id="KW-0812">Transmembrane</keyword>
<organism evidence="2 3">
    <name type="scientific">Streptomyces roseoverticillatus</name>
    <dbReference type="NCBI Taxonomy" id="66429"/>
    <lineage>
        <taxon>Bacteria</taxon>
        <taxon>Bacillati</taxon>
        <taxon>Actinomycetota</taxon>
        <taxon>Actinomycetes</taxon>
        <taxon>Kitasatosporales</taxon>
        <taxon>Streptomycetaceae</taxon>
        <taxon>Streptomyces</taxon>
    </lineage>
</organism>
<accession>A0ABV3J6D7</accession>
<protein>
    <submittedName>
        <fullName evidence="2">Uncharacterized protein</fullName>
    </submittedName>
</protein>